<reference evidence="1 2" key="1">
    <citation type="journal article" date="2012" name="Science">
        <title>The Paleozoic origin of enzymatic lignin decomposition reconstructed from 31 fungal genomes.</title>
        <authorList>
            <person name="Floudas D."/>
            <person name="Binder M."/>
            <person name="Riley R."/>
            <person name="Barry K."/>
            <person name="Blanchette R.A."/>
            <person name="Henrissat B."/>
            <person name="Martinez A.T."/>
            <person name="Otillar R."/>
            <person name="Spatafora J.W."/>
            <person name="Yadav J.S."/>
            <person name="Aerts A."/>
            <person name="Benoit I."/>
            <person name="Boyd A."/>
            <person name="Carlson A."/>
            <person name="Copeland A."/>
            <person name="Coutinho P.M."/>
            <person name="de Vries R.P."/>
            <person name="Ferreira P."/>
            <person name="Findley K."/>
            <person name="Foster B."/>
            <person name="Gaskell J."/>
            <person name="Glotzer D."/>
            <person name="Gorecki P."/>
            <person name="Heitman J."/>
            <person name="Hesse C."/>
            <person name="Hori C."/>
            <person name="Igarashi K."/>
            <person name="Jurgens J.A."/>
            <person name="Kallen N."/>
            <person name="Kersten P."/>
            <person name="Kohler A."/>
            <person name="Kuees U."/>
            <person name="Kumar T.K.A."/>
            <person name="Kuo A."/>
            <person name="LaButti K."/>
            <person name="Larrondo L.F."/>
            <person name="Lindquist E."/>
            <person name="Ling A."/>
            <person name="Lombard V."/>
            <person name="Lucas S."/>
            <person name="Lundell T."/>
            <person name="Martin R."/>
            <person name="McLaughlin D.J."/>
            <person name="Morgenstern I."/>
            <person name="Morin E."/>
            <person name="Murat C."/>
            <person name="Nagy L.G."/>
            <person name="Nolan M."/>
            <person name="Ohm R.A."/>
            <person name="Patyshakuliyeva A."/>
            <person name="Rokas A."/>
            <person name="Ruiz-Duenas F.J."/>
            <person name="Sabat G."/>
            <person name="Salamov A."/>
            <person name="Samejima M."/>
            <person name="Schmutz J."/>
            <person name="Slot J.C."/>
            <person name="St John F."/>
            <person name="Stenlid J."/>
            <person name="Sun H."/>
            <person name="Sun S."/>
            <person name="Syed K."/>
            <person name="Tsang A."/>
            <person name="Wiebenga A."/>
            <person name="Young D."/>
            <person name="Pisabarro A."/>
            <person name="Eastwood D.C."/>
            <person name="Martin F."/>
            <person name="Cullen D."/>
            <person name="Grigoriev I.V."/>
            <person name="Hibbett D.S."/>
        </authorList>
    </citation>
    <scope>NUCLEOTIDE SEQUENCE [LARGE SCALE GENOMIC DNA]</scope>
    <source>
        <strain evidence="1 2">DJM-731 SS1</strain>
    </source>
</reference>
<organism evidence="1 2">
    <name type="scientific">Dacryopinax primogenitus (strain DJM 731)</name>
    <name type="common">Brown rot fungus</name>
    <dbReference type="NCBI Taxonomy" id="1858805"/>
    <lineage>
        <taxon>Eukaryota</taxon>
        <taxon>Fungi</taxon>
        <taxon>Dikarya</taxon>
        <taxon>Basidiomycota</taxon>
        <taxon>Agaricomycotina</taxon>
        <taxon>Dacrymycetes</taxon>
        <taxon>Dacrymycetales</taxon>
        <taxon>Dacrymycetaceae</taxon>
        <taxon>Dacryopinax</taxon>
    </lineage>
</organism>
<protein>
    <submittedName>
        <fullName evidence="1">Uncharacterized protein</fullName>
    </submittedName>
</protein>
<dbReference type="HOGENOM" id="CLU_1669339_0_0_1"/>
<sequence>MHLPFLPAVHIVINFDGHKILHSLSVRWRAFKALLSLSAQVESTEREMRRAVKCVLQQAMQDGADKAEVGRMLAELAALGDRAARSAHNHSSHNPFRLAQVAQTRHNMKELENEVMLAGAVRKIRNIAAACRLGELDELKEPMVIAERAFRGDKLSPS</sequence>
<keyword evidence="2" id="KW-1185">Reference proteome</keyword>
<dbReference type="OrthoDB" id="3354877at2759"/>
<dbReference type="EMBL" id="JH795863">
    <property type="protein sequence ID" value="EJU01969.1"/>
    <property type="molecule type" value="Genomic_DNA"/>
</dbReference>
<evidence type="ECO:0000313" key="2">
    <source>
        <dbReference type="Proteomes" id="UP000030653"/>
    </source>
</evidence>
<accession>M5FZN1</accession>
<dbReference type="Proteomes" id="UP000030653">
    <property type="component" value="Unassembled WGS sequence"/>
</dbReference>
<evidence type="ECO:0000313" key="1">
    <source>
        <dbReference type="EMBL" id="EJU01969.1"/>
    </source>
</evidence>
<name>M5FZN1_DACPD</name>
<dbReference type="GeneID" id="63683579"/>
<dbReference type="RefSeq" id="XP_040628866.1">
    <property type="nucleotide sequence ID" value="XM_040768517.1"/>
</dbReference>
<dbReference type="AlphaFoldDB" id="M5FZN1"/>
<gene>
    <name evidence="1" type="ORF">DACRYDRAFT_107695</name>
</gene>
<proteinExistence type="predicted"/>